<dbReference type="AlphaFoldDB" id="W6YN99"/>
<dbReference type="RefSeq" id="XP_007708646.1">
    <property type="nucleotide sequence ID" value="XM_007710456.1"/>
</dbReference>
<evidence type="ECO:0000256" key="2">
    <source>
        <dbReference type="ARBA" id="ARBA00008048"/>
    </source>
</evidence>
<evidence type="ECO:0000256" key="1">
    <source>
        <dbReference type="ARBA" id="ARBA00004123"/>
    </source>
</evidence>
<dbReference type="eggNOG" id="ENOG502SEH4">
    <property type="taxonomic scope" value="Eukaryota"/>
</dbReference>
<dbReference type="EMBL" id="KI964555">
    <property type="protein sequence ID" value="EUC36999.1"/>
    <property type="molecule type" value="Genomic_DNA"/>
</dbReference>
<dbReference type="KEGG" id="bze:COCCADRAFT_33649"/>
<dbReference type="InterPro" id="IPR021627">
    <property type="entry name" value="Mediator_Med27"/>
</dbReference>
<reference evidence="7 8" key="1">
    <citation type="journal article" date="2013" name="PLoS Genet.">
        <title>Comparative genome structure, secondary metabolite, and effector coding capacity across Cochliobolus pathogens.</title>
        <authorList>
            <person name="Condon B.J."/>
            <person name="Leng Y."/>
            <person name="Wu D."/>
            <person name="Bushley K.E."/>
            <person name="Ohm R.A."/>
            <person name="Otillar R."/>
            <person name="Martin J."/>
            <person name="Schackwitz W."/>
            <person name="Grimwood J."/>
            <person name="MohdZainudin N."/>
            <person name="Xue C."/>
            <person name="Wang R."/>
            <person name="Manning V.A."/>
            <person name="Dhillon B."/>
            <person name="Tu Z.J."/>
            <person name="Steffenson B.J."/>
            <person name="Salamov A."/>
            <person name="Sun H."/>
            <person name="Lowry S."/>
            <person name="LaButti K."/>
            <person name="Han J."/>
            <person name="Copeland A."/>
            <person name="Lindquist E."/>
            <person name="Barry K."/>
            <person name="Schmutz J."/>
            <person name="Baker S.E."/>
            <person name="Ciuffetti L.M."/>
            <person name="Grigoriev I.V."/>
            <person name="Zhong S."/>
            <person name="Turgeon B.G."/>
        </authorList>
    </citation>
    <scope>NUCLEOTIDE SEQUENCE [LARGE SCALE GENOMIC DNA]</scope>
    <source>
        <strain evidence="7 8">26-R-13</strain>
    </source>
</reference>
<dbReference type="OrthoDB" id="5326237at2759"/>
<protein>
    <submittedName>
        <fullName evidence="7">Uncharacterized protein</fullName>
    </submittedName>
</protein>
<dbReference type="STRING" id="930089.W6YN99"/>
<feature type="compositionally biased region" description="Polar residues" evidence="6">
    <location>
        <begin position="118"/>
        <end position="127"/>
    </location>
</feature>
<accession>W6YN99</accession>
<evidence type="ECO:0000313" key="7">
    <source>
        <dbReference type="EMBL" id="EUC36999.1"/>
    </source>
</evidence>
<dbReference type="Proteomes" id="UP000053841">
    <property type="component" value="Unassembled WGS sequence"/>
</dbReference>
<keyword evidence="5" id="KW-0539">Nucleus</keyword>
<keyword evidence="3" id="KW-0805">Transcription regulation</keyword>
<keyword evidence="4" id="KW-0804">Transcription</keyword>
<dbReference type="Pfam" id="PF11571">
    <property type="entry name" value="Med27"/>
    <property type="match status" value="1"/>
</dbReference>
<organism evidence="7 8">
    <name type="scientific">Cochliobolus carbonum (strain 26-R-13)</name>
    <name type="common">Maize leaf spot fungus</name>
    <name type="synonym">Bipolaris zeicola</name>
    <dbReference type="NCBI Taxonomy" id="930089"/>
    <lineage>
        <taxon>Eukaryota</taxon>
        <taxon>Fungi</taxon>
        <taxon>Dikarya</taxon>
        <taxon>Ascomycota</taxon>
        <taxon>Pezizomycotina</taxon>
        <taxon>Dothideomycetes</taxon>
        <taxon>Pleosporomycetidae</taxon>
        <taxon>Pleosporales</taxon>
        <taxon>Pleosporineae</taxon>
        <taxon>Pleosporaceae</taxon>
        <taxon>Bipolaris</taxon>
    </lineage>
</organism>
<keyword evidence="8" id="KW-1185">Reference proteome</keyword>
<sequence>MEASDTSVGSSVGWDEAQCTAALAQLEQLQTQIDDLRLAIPRIIEPFHRPPNATTYKLYTQGVLSSQTGLNALKDRWNLPEVQNTFEHAKQSFGANADLSEAVSVPSHGWVEREQEVNRSTSKSGSKTAEDTGAVFSDSDISRIVVVFRKAHPTLKVETNDEDHSIHIRFVASSLMLKFRVTIDRESNGRHKLNAECLGTTESCLAITRCIASRPNKNDLRYLLDMIAAYKIVKGISCDKCSKMLDSAALTPTARRSKQVATADESLDTVWVALHESCLD</sequence>
<feature type="region of interest" description="Disordered" evidence="6">
    <location>
        <begin position="110"/>
        <end position="132"/>
    </location>
</feature>
<dbReference type="HOGENOM" id="CLU_093925_0_0_1"/>
<evidence type="ECO:0000256" key="5">
    <source>
        <dbReference type="ARBA" id="ARBA00023242"/>
    </source>
</evidence>
<evidence type="ECO:0000313" key="8">
    <source>
        <dbReference type="Proteomes" id="UP000053841"/>
    </source>
</evidence>
<evidence type="ECO:0000256" key="4">
    <source>
        <dbReference type="ARBA" id="ARBA00023163"/>
    </source>
</evidence>
<dbReference type="GO" id="GO:0016592">
    <property type="term" value="C:mediator complex"/>
    <property type="evidence" value="ECO:0007669"/>
    <property type="project" value="InterPro"/>
</dbReference>
<evidence type="ECO:0000256" key="3">
    <source>
        <dbReference type="ARBA" id="ARBA00023015"/>
    </source>
</evidence>
<proteinExistence type="inferred from homology"/>
<comment type="subcellular location">
    <subcellularLocation>
        <location evidence="1">Nucleus</location>
    </subcellularLocation>
</comment>
<comment type="similarity">
    <text evidence="2">Belongs to the Mediator complex subunit 27 family.</text>
</comment>
<gene>
    <name evidence="7" type="ORF">COCCADRAFT_33649</name>
</gene>
<dbReference type="GeneID" id="19147564"/>
<name>W6YN99_COCC2</name>
<evidence type="ECO:0000256" key="6">
    <source>
        <dbReference type="SAM" id="MobiDB-lite"/>
    </source>
</evidence>